<evidence type="ECO:0000313" key="1">
    <source>
        <dbReference type="EMBL" id="MBB3733788.1"/>
    </source>
</evidence>
<dbReference type="AlphaFoldDB" id="A0A7W5YD18"/>
<name>A0A7W5YD18_9ACTN</name>
<dbReference type="Gene3D" id="1.50.10.20">
    <property type="match status" value="1"/>
</dbReference>
<dbReference type="CDD" id="cd00688">
    <property type="entry name" value="ISOPREN_C2_like"/>
    <property type="match status" value="1"/>
</dbReference>
<dbReference type="EMBL" id="JACIBV010000003">
    <property type="protein sequence ID" value="MBB3733788.1"/>
    <property type="molecule type" value="Genomic_DNA"/>
</dbReference>
<evidence type="ECO:0008006" key="3">
    <source>
        <dbReference type="Google" id="ProtNLM"/>
    </source>
</evidence>
<reference evidence="1 2" key="1">
    <citation type="submission" date="2020-08" db="EMBL/GenBank/DDBJ databases">
        <title>Sequencing the genomes of 1000 actinobacteria strains.</title>
        <authorList>
            <person name="Klenk H.-P."/>
        </authorList>
    </citation>
    <scope>NUCLEOTIDE SEQUENCE [LARGE SCALE GENOMIC DNA]</scope>
    <source>
        <strain evidence="1 2">DSM 44320</strain>
    </source>
</reference>
<dbReference type="InterPro" id="IPR008930">
    <property type="entry name" value="Terpenoid_cyclase/PrenylTrfase"/>
</dbReference>
<accession>A0A7W5YD18</accession>
<keyword evidence="2" id="KW-1185">Reference proteome</keyword>
<dbReference type="Proteomes" id="UP000579945">
    <property type="component" value="Unassembled WGS sequence"/>
</dbReference>
<proteinExistence type="predicted"/>
<sequence length="667" mass="72260">MDFADGWRHELLDLLTEPTKWYASHPNWPSAMTVTGPPLEMSLRLDWSRSPSLRFVADVTDHRFGLVENWPRYLRYCAAVIGGEQADTLAWRLCRMHLDGVPSQYRSRMLHGIGYGSGPSRRGTVYFRNRMPLTGAPPHPEEAPFLEELVIDARAAGSTQAELLGYDFSNGEVTRSKMFCPLTRAQSSALVESIDRDDPRLGAARVVADTFGPQARDASLFTALQISAQNGTVGRKLYFPCAPWQWSSAQGFLDLVSFLERLGVDLHPLAVLLDHLNADGLAVSAGFLAVSGPISSPSVTFYFSPDALSGSSFGEPRPEPQAATAPRLAHQRFRSVDGLITTGLKYLAKEQRPDGLWLDLDLDKSLEPHRPAIARGRSTQFVTAFVAEALLDVPEAQSLVAAAATALDQHGRAGQGWGWNEESPADAETTALAIRVLTCAGYSISEQCESVLRRHQRADGGFDAYLPALGTSNALDNADVTAAAVLALQSLAAAGGCDAQGGADAALHQLARTQQRGAWRSGSWASPLVATARAVQAFARQEICGQVRATPLMGQASQALLSWPLPDNPFLLAQWLRGWATVGGHSRWATVQRILISLDRQQQAGGQWRGAPNRCIPRVGPHACADEQELAIDWNGVITTASVISGLHALRELRAKEDHDDASGAFR</sequence>
<organism evidence="1 2">
    <name type="scientific">Nonomuraea dietziae</name>
    <dbReference type="NCBI Taxonomy" id="65515"/>
    <lineage>
        <taxon>Bacteria</taxon>
        <taxon>Bacillati</taxon>
        <taxon>Actinomycetota</taxon>
        <taxon>Actinomycetes</taxon>
        <taxon>Streptosporangiales</taxon>
        <taxon>Streptosporangiaceae</taxon>
        <taxon>Nonomuraea</taxon>
    </lineage>
</organism>
<protein>
    <recommendedName>
        <fullName evidence="3">Squalene cyclase C-terminal domain-containing protein</fullName>
    </recommendedName>
</protein>
<dbReference type="RefSeq" id="WP_183662494.1">
    <property type="nucleotide sequence ID" value="NZ_BAAAXX010000059.1"/>
</dbReference>
<evidence type="ECO:0000313" key="2">
    <source>
        <dbReference type="Proteomes" id="UP000579945"/>
    </source>
</evidence>
<comment type="caution">
    <text evidence="1">The sequence shown here is derived from an EMBL/GenBank/DDBJ whole genome shotgun (WGS) entry which is preliminary data.</text>
</comment>
<gene>
    <name evidence="1" type="ORF">FHR33_009741</name>
</gene>
<dbReference type="SUPFAM" id="SSF48239">
    <property type="entry name" value="Terpenoid cyclases/Protein prenyltransferases"/>
    <property type="match status" value="2"/>
</dbReference>
<dbReference type="GeneID" id="95395715"/>